<proteinExistence type="predicted"/>
<dbReference type="GO" id="GO:0000155">
    <property type="term" value="F:phosphorelay sensor kinase activity"/>
    <property type="evidence" value="ECO:0007669"/>
    <property type="project" value="InterPro"/>
</dbReference>
<dbReference type="PROSITE" id="PS50894">
    <property type="entry name" value="HPT"/>
    <property type="match status" value="1"/>
</dbReference>
<evidence type="ECO:0000259" key="19">
    <source>
        <dbReference type="PROSITE" id="PS50109"/>
    </source>
</evidence>
<sequence length="935" mass="101150">MVSLMPPCAAITDAPMSAEIRLKSLAGIHPLARMGLLLTSFLAGFLLLVGLDLLFSHLIEELDRSTDNEKARLAIGELIIQDIGRIESTLYQMAATRNPRGLELVRDEAKRHVLALGRRLDVLEDGGTVDEVIRLNLEDREEMVRSIAYHPPADRQEFLLEIIELRPKLFEIDLKINQLNALLVERNRLYDINAVEPGKLVTADVQMSLRKFSSLMERMRENAGRLFYHATQRMQALESEIDERKSRYQAIQIALAVVTVLSVLTFAVMVAKQILAGSALLQAMVEDLRQAKTGADAANQAKSEFLATMSHEIRTPMNGIIGMTSLLLDTRLERDQAHFANTVRVSAESLLTIINDILDFSKMEAGKLEFEETSFELVPLIEGVVDILGPRLRDKNLDLSCFIPPAAHGVFRGDAGRLRQVLLNLAGNAVKFTNQGGVVLEVMVDDSDPARALLRFTITDTGIGIPEAAKGKLFGTFTQAEASTARRFGGSGLGLAICKRIVTMMGGDIGFDSSEGKGSTFWFQVPLPRTDEIPADPAPSMPLAEVHILVVDDNSINREIFQRQLQAWGAQVSTAFNGMEALEALRAGTRFHVMVLDHLMPGLSGIDLAAILRGDTALAHLPILMATSVGGPEVMQQAQAVGIGSVLLKPVRQSALLHALLALLGKGEDTSPHVLGTGLVDDEAPPAMPLRILVAEDNAINQQVAVGLLNKLGHRADVADDGAEAVELVRAGDYDLVLMDMQMPRVDGLAATRLIRQLAEPKNRIAIIAMTANAMEADRQACLAAGMDDFLAKPIDRRRLSAILHRWSACLLESRALRARPSEPVDLPPLIDLEAVDDLRDALGDESYDELRASFVAKLPDYMAAIDTALAGDGDAAIASTAHSLKGAAANMGFARLAASAATLEREAKAGAGGYAPLAVDLHDVLAVSLNAIKG</sequence>
<dbReference type="InterPro" id="IPR036097">
    <property type="entry name" value="HisK_dim/P_sf"/>
</dbReference>
<keyword evidence="5 17" id="KW-0597">Phosphoprotein</keyword>
<dbReference type="CDD" id="cd00156">
    <property type="entry name" value="REC"/>
    <property type="match status" value="1"/>
</dbReference>
<keyword evidence="6" id="KW-0808">Transferase</keyword>
<dbReference type="InterPro" id="IPR011006">
    <property type="entry name" value="CheY-like_superfamily"/>
</dbReference>
<comment type="subcellular location">
    <subcellularLocation>
        <location evidence="2">Cell membrane</location>
        <topology evidence="2">Multi-pass membrane protein</topology>
    </subcellularLocation>
</comment>
<dbReference type="InterPro" id="IPR008207">
    <property type="entry name" value="Sig_transdc_His_kin_Hpt_dom"/>
</dbReference>
<evidence type="ECO:0000256" key="1">
    <source>
        <dbReference type="ARBA" id="ARBA00000085"/>
    </source>
</evidence>
<evidence type="ECO:0000256" key="13">
    <source>
        <dbReference type="ARBA" id="ARBA00023136"/>
    </source>
</evidence>
<dbReference type="SUPFAM" id="SSF55874">
    <property type="entry name" value="ATPase domain of HSP90 chaperone/DNA topoisomerase II/histidine kinase"/>
    <property type="match status" value="1"/>
</dbReference>
<dbReference type="SMART" id="SM00388">
    <property type="entry name" value="HisKA"/>
    <property type="match status" value="1"/>
</dbReference>
<dbReference type="AlphaFoldDB" id="A4TX20"/>
<evidence type="ECO:0000256" key="6">
    <source>
        <dbReference type="ARBA" id="ARBA00022679"/>
    </source>
</evidence>
<keyword evidence="4" id="KW-1003">Cell membrane</keyword>
<dbReference type="SMART" id="SM00448">
    <property type="entry name" value="REC"/>
    <property type="match status" value="2"/>
</dbReference>
<evidence type="ECO:0000259" key="21">
    <source>
        <dbReference type="PROSITE" id="PS50894"/>
    </source>
</evidence>
<keyword evidence="11 18" id="KW-1133">Transmembrane helix</keyword>
<dbReference type="CDD" id="cd00082">
    <property type="entry name" value="HisKA"/>
    <property type="match status" value="1"/>
</dbReference>
<dbReference type="PROSITE" id="PS50110">
    <property type="entry name" value="RESPONSE_REGULATORY"/>
    <property type="match status" value="2"/>
</dbReference>
<gene>
    <name evidence="22" type="ORF">MGR_3659</name>
</gene>
<protein>
    <recommendedName>
        <fullName evidence="15">Sensory/regulatory protein RpfC</fullName>
        <ecNumber evidence="3">2.7.13.3</ecNumber>
    </recommendedName>
</protein>
<comment type="subunit">
    <text evidence="14">At low DSF concentrations, interacts with RpfF.</text>
</comment>
<dbReference type="GO" id="GO:0005886">
    <property type="term" value="C:plasma membrane"/>
    <property type="evidence" value="ECO:0007669"/>
    <property type="project" value="UniProtKB-SubCell"/>
</dbReference>
<dbReference type="Gene3D" id="3.40.50.2300">
    <property type="match status" value="2"/>
</dbReference>
<name>A4TX20_9PROT</name>
<feature type="transmembrane region" description="Helical" evidence="18">
    <location>
        <begin position="31"/>
        <end position="55"/>
    </location>
</feature>
<dbReference type="Gene3D" id="1.10.287.130">
    <property type="match status" value="1"/>
</dbReference>
<dbReference type="Gene3D" id="3.30.565.10">
    <property type="entry name" value="Histidine kinase-like ATPase, C-terminal domain"/>
    <property type="match status" value="1"/>
</dbReference>
<dbReference type="EMBL" id="CU459003">
    <property type="protein sequence ID" value="CAM75177.1"/>
    <property type="molecule type" value="Genomic_DNA"/>
</dbReference>
<dbReference type="EC" id="2.7.13.3" evidence="3"/>
<dbReference type="Pfam" id="PF02518">
    <property type="entry name" value="HATPase_c"/>
    <property type="match status" value="1"/>
</dbReference>
<feature type="domain" description="Histidine kinase" evidence="19">
    <location>
        <begin position="308"/>
        <end position="529"/>
    </location>
</feature>
<dbReference type="Pfam" id="PF00512">
    <property type="entry name" value="HisKA"/>
    <property type="match status" value="1"/>
</dbReference>
<feature type="domain" description="Response regulatory" evidence="20">
    <location>
        <begin position="691"/>
        <end position="808"/>
    </location>
</feature>
<evidence type="ECO:0000256" key="18">
    <source>
        <dbReference type="SAM" id="Phobius"/>
    </source>
</evidence>
<evidence type="ECO:0000256" key="8">
    <source>
        <dbReference type="ARBA" id="ARBA00022741"/>
    </source>
</evidence>
<dbReference type="PANTHER" id="PTHR45339:SF1">
    <property type="entry name" value="HYBRID SIGNAL TRANSDUCTION HISTIDINE KINASE J"/>
    <property type="match status" value="1"/>
</dbReference>
<keyword evidence="7 18" id="KW-0812">Transmembrane</keyword>
<keyword evidence="8" id="KW-0547">Nucleotide-binding</keyword>
<keyword evidence="10 22" id="KW-0067">ATP-binding</keyword>
<evidence type="ECO:0000256" key="16">
    <source>
        <dbReference type="PROSITE-ProRule" id="PRU00110"/>
    </source>
</evidence>
<evidence type="ECO:0000256" key="3">
    <source>
        <dbReference type="ARBA" id="ARBA00012438"/>
    </source>
</evidence>
<dbReference type="GO" id="GO:0005524">
    <property type="term" value="F:ATP binding"/>
    <property type="evidence" value="ECO:0007669"/>
    <property type="project" value="UniProtKB-KW"/>
</dbReference>
<organism evidence="22">
    <name type="scientific">Magnetospirillum gryphiswaldense</name>
    <dbReference type="NCBI Taxonomy" id="55518"/>
    <lineage>
        <taxon>Bacteria</taxon>
        <taxon>Pseudomonadati</taxon>
        <taxon>Pseudomonadota</taxon>
        <taxon>Alphaproteobacteria</taxon>
        <taxon>Rhodospirillales</taxon>
        <taxon>Rhodospirillaceae</taxon>
        <taxon>Magnetospirillum</taxon>
    </lineage>
</organism>
<dbReference type="InterPro" id="IPR001789">
    <property type="entry name" value="Sig_transdc_resp-reg_receiver"/>
</dbReference>
<dbReference type="InterPro" id="IPR036641">
    <property type="entry name" value="HPT_dom_sf"/>
</dbReference>
<evidence type="ECO:0000256" key="17">
    <source>
        <dbReference type="PROSITE-ProRule" id="PRU00169"/>
    </source>
</evidence>
<dbReference type="Pfam" id="PF00072">
    <property type="entry name" value="Response_reg"/>
    <property type="match status" value="2"/>
</dbReference>
<evidence type="ECO:0000256" key="14">
    <source>
        <dbReference type="ARBA" id="ARBA00064003"/>
    </source>
</evidence>
<keyword evidence="12" id="KW-0902">Two-component regulatory system</keyword>
<dbReference type="SMART" id="SM00387">
    <property type="entry name" value="HATPase_c"/>
    <property type="match status" value="1"/>
</dbReference>
<evidence type="ECO:0000256" key="9">
    <source>
        <dbReference type="ARBA" id="ARBA00022777"/>
    </source>
</evidence>
<dbReference type="InterPro" id="IPR036890">
    <property type="entry name" value="HATPase_C_sf"/>
</dbReference>
<feature type="transmembrane region" description="Helical" evidence="18">
    <location>
        <begin position="253"/>
        <end position="271"/>
    </location>
</feature>
<evidence type="ECO:0000256" key="4">
    <source>
        <dbReference type="ARBA" id="ARBA00022475"/>
    </source>
</evidence>
<evidence type="ECO:0000256" key="5">
    <source>
        <dbReference type="ARBA" id="ARBA00022553"/>
    </source>
</evidence>
<feature type="modified residue" description="4-aspartylphosphate" evidence="17">
    <location>
        <position position="597"/>
    </location>
</feature>
<dbReference type="PROSITE" id="PS50109">
    <property type="entry name" value="HIS_KIN"/>
    <property type="match status" value="1"/>
</dbReference>
<evidence type="ECO:0000313" key="22">
    <source>
        <dbReference type="EMBL" id="CAM75177.1"/>
    </source>
</evidence>
<dbReference type="PRINTS" id="PR00344">
    <property type="entry name" value="BCTRLSENSOR"/>
</dbReference>
<dbReference type="SUPFAM" id="SSF47226">
    <property type="entry name" value="Histidine-containing phosphotransfer domain, HPT domain"/>
    <property type="match status" value="1"/>
</dbReference>
<dbReference type="SUPFAM" id="SSF52172">
    <property type="entry name" value="CheY-like"/>
    <property type="match status" value="2"/>
</dbReference>
<dbReference type="SUPFAM" id="SSF47384">
    <property type="entry name" value="Homodimeric domain of signal transducing histidine kinase"/>
    <property type="match status" value="1"/>
</dbReference>
<evidence type="ECO:0000256" key="12">
    <source>
        <dbReference type="ARBA" id="ARBA00023012"/>
    </source>
</evidence>
<evidence type="ECO:0000259" key="20">
    <source>
        <dbReference type="PROSITE" id="PS50110"/>
    </source>
</evidence>
<dbReference type="CDD" id="cd16922">
    <property type="entry name" value="HATPase_EvgS-ArcB-TorS-like"/>
    <property type="match status" value="1"/>
</dbReference>
<feature type="domain" description="HPt" evidence="21">
    <location>
        <begin position="844"/>
        <end position="935"/>
    </location>
</feature>
<dbReference type="InterPro" id="IPR004358">
    <property type="entry name" value="Sig_transdc_His_kin-like_C"/>
</dbReference>
<dbReference type="Pfam" id="PF01627">
    <property type="entry name" value="Hpt"/>
    <property type="match status" value="1"/>
</dbReference>
<evidence type="ECO:0000256" key="10">
    <source>
        <dbReference type="ARBA" id="ARBA00022840"/>
    </source>
</evidence>
<evidence type="ECO:0000256" key="15">
    <source>
        <dbReference type="ARBA" id="ARBA00068150"/>
    </source>
</evidence>
<dbReference type="FunFam" id="3.30.565.10:FF:000010">
    <property type="entry name" value="Sensor histidine kinase RcsC"/>
    <property type="match status" value="1"/>
</dbReference>
<dbReference type="Gene3D" id="1.20.120.160">
    <property type="entry name" value="HPT domain"/>
    <property type="match status" value="1"/>
</dbReference>
<dbReference type="CDD" id="cd00088">
    <property type="entry name" value="HPT"/>
    <property type="match status" value="1"/>
</dbReference>
<evidence type="ECO:0000256" key="2">
    <source>
        <dbReference type="ARBA" id="ARBA00004651"/>
    </source>
</evidence>
<feature type="domain" description="Response regulatory" evidence="20">
    <location>
        <begin position="547"/>
        <end position="664"/>
    </location>
</feature>
<keyword evidence="9 22" id="KW-0418">Kinase</keyword>
<dbReference type="InterPro" id="IPR003661">
    <property type="entry name" value="HisK_dim/P_dom"/>
</dbReference>
<feature type="modified residue" description="4-aspartylphosphate" evidence="17">
    <location>
        <position position="740"/>
    </location>
</feature>
<keyword evidence="13 18" id="KW-0472">Membrane</keyword>
<dbReference type="CDD" id="cd17546">
    <property type="entry name" value="REC_hyHK_CKI1_RcsC-like"/>
    <property type="match status" value="1"/>
</dbReference>
<reference evidence="22" key="1">
    <citation type="journal article" date="2007" name="J. Bacteriol.">
        <title>Comparative genome analysis of four magnetotactic bacteria reveals a complex set of group-specific genes implicated in magnetosome biomineralization and function.</title>
        <authorList>
            <person name="Richter M."/>
            <person name="Kube M."/>
            <person name="Bazylinski D.A."/>
            <person name="Lombardot T."/>
            <person name="Gloeckner F.O."/>
            <person name="Reinhardt R."/>
            <person name="Schueler D."/>
        </authorList>
    </citation>
    <scope>NUCLEOTIDE SEQUENCE</scope>
    <source>
        <strain evidence="22">MSR-1</strain>
    </source>
</reference>
<dbReference type="InterPro" id="IPR005467">
    <property type="entry name" value="His_kinase_dom"/>
</dbReference>
<evidence type="ECO:0000256" key="7">
    <source>
        <dbReference type="ARBA" id="ARBA00022692"/>
    </source>
</evidence>
<evidence type="ECO:0000256" key="11">
    <source>
        <dbReference type="ARBA" id="ARBA00022989"/>
    </source>
</evidence>
<feature type="modified residue" description="Phosphohistidine" evidence="16">
    <location>
        <position position="883"/>
    </location>
</feature>
<dbReference type="FunFam" id="1.10.287.130:FF:000002">
    <property type="entry name" value="Two-component osmosensing histidine kinase"/>
    <property type="match status" value="1"/>
</dbReference>
<dbReference type="PANTHER" id="PTHR45339">
    <property type="entry name" value="HYBRID SIGNAL TRANSDUCTION HISTIDINE KINASE J"/>
    <property type="match status" value="1"/>
</dbReference>
<comment type="catalytic activity">
    <reaction evidence="1">
        <text>ATP + protein L-histidine = ADP + protein N-phospho-L-histidine.</text>
        <dbReference type="EC" id="2.7.13.3"/>
    </reaction>
</comment>
<accession>A4TX20</accession>
<dbReference type="InterPro" id="IPR003594">
    <property type="entry name" value="HATPase_dom"/>
</dbReference>